<keyword evidence="2" id="KW-1185">Reference proteome</keyword>
<name>G4CN91_9NEIS</name>
<accession>G4CN91</accession>
<dbReference type="STRING" id="1030841.HMPREF9370_0550"/>
<dbReference type="PATRIC" id="fig|1030841.3.peg.539"/>
<proteinExistence type="predicted"/>
<gene>
    <name evidence="1" type="ORF">HMPREF9370_0550</name>
</gene>
<comment type="caution">
    <text evidence="1">The sequence shown here is derived from an EMBL/GenBank/DDBJ whole genome shotgun (WGS) entry which is preliminary data.</text>
</comment>
<dbReference type="AlphaFoldDB" id="G4CN91"/>
<dbReference type="EMBL" id="AGAZ01000026">
    <property type="protein sequence ID" value="EGZ49905.1"/>
    <property type="molecule type" value="Genomic_DNA"/>
</dbReference>
<organism evidence="1 2">
    <name type="scientific">Neisseria wadsworthii 9715</name>
    <dbReference type="NCBI Taxonomy" id="1030841"/>
    <lineage>
        <taxon>Bacteria</taxon>
        <taxon>Pseudomonadati</taxon>
        <taxon>Pseudomonadota</taxon>
        <taxon>Betaproteobacteria</taxon>
        <taxon>Neisseriales</taxon>
        <taxon>Neisseriaceae</taxon>
        <taxon>Neisseria</taxon>
    </lineage>
</organism>
<evidence type="ECO:0000313" key="1">
    <source>
        <dbReference type="EMBL" id="EGZ49905.1"/>
    </source>
</evidence>
<dbReference type="Proteomes" id="UP000005336">
    <property type="component" value="Unassembled WGS sequence"/>
</dbReference>
<dbReference type="HOGENOM" id="CLU_2845317_0_0_4"/>
<protein>
    <submittedName>
        <fullName evidence="1">Uncharacterized protein</fullName>
    </submittedName>
</protein>
<sequence>MIQTAFIRLFVSECLSEKTVFRQAFDGALLTNIHTYQYFVKYFNDFYNLYHYVLYTYFQSCLIIW</sequence>
<reference evidence="1 2" key="1">
    <citation type="submission" date="2011-06" db="EMBL/GenBank/DDBJ databases">
        <authorList>
            <person name="Muzny D."/>
            <person name="Qin X."/>
            <person name="Deng J."/>
            <person name="Jiang H."/>
            <person name="Liu Y."/>
            <person name="Qu J."/>
            <person name="Song X.-Z."/>
            <person name="Zhang L."/>
            <person name="Thornton R."/>
            <person name="Coyle M."/>
            <person name="Francisco L."/>
            <person name="Jackson L."/>
            <person name="Javaid M."/>
            <person name="Korchina V."/>
            <person name="Kovar C."/>
            <person name="Mata R."/>
            <person name="Mathew T."/>
            <person name="Ngo R."/>
            <person name="Nguyen L."/>
            <person name="Nguyen N."/>
            <person name="Okwuonu G."/>
            <person name="Ongeri F."/>
            <person name="Pham C."/>
            <person name="Simmons D."/>
            <person name="Wilczek-Boney K."/>
            <person name="Hale W."/>
            <person name="Jakkamsetti A."/>
            <person name="Pham P."/>
            <person name="Ruth R."/>
            <person name="San Lucas F."/>
            <person name="Warren J."/>
            <person name="Zhang J."/>
            <person name="Zhao Z."/>
            <person name="Zhou C."/>
            <person name="Zhu D."/>
            <person name="Lee S."/>
            <person name="Bess C."/>
            <person name="Blankenburg K."/>
            <person name="Forbes L."/>
            <person name="Fu Q."/>
            <person name="Gubbala S."/>
            <person name="Hirani K."/>
            <person name="Jayaseelan J.C."/>
            <person name="Lara F."/>
            <person name="Munidasa M."/>
            <person name="Palculict T."/>
            <person name="Patil S."/>
            <person name="Pu L.-L."/>
            <person name="Saada N."/>
            <person name="Tang L."/>
            <person name="Weissenberger G."/>
            <person name="Zhu Y."/>
            <person name="Hemphill L."/>
            <person name="Shang Y."/>
            <person name="Youmans B."/>
            <person name="Ayvaz T."/>
            <person name="Ross M."/>
            <person name="Santibanez J."/>
            <person name="Aqrawi P."/>
            <person name="Gross S."/>
            <person name="Joshi V."/>
            <person name="Fowler G."/>
            <person name="Nazareth L."/>
            <person name="Reid J."/>
            <person name="Worley K."/>
            <person name="Petrosino J."/>
            <person name="Highlander S."/>
            <person name="Gibbs R."/>
        </authorList>
    </citation>
    <scope>NUCLEOTIDE SEQUENCE [LARGE SCALE GENOMIC DNA]</scope>
    <source>
        <strain evidence="1 2">9715</strain>
    </source>
</reference>
<evidence type="ECO:0000313" key="2">
    <source>
        <dbReference type="Proteomes" id="UP000005336"/>
    </source>
</evidence>